<evidence type="ECO:0000313" key="14">
    <source>
        <dbReference type="EMBL" id="OOG24737.1"/>
    </source>
</evidence>
<evidence type="ECO:0000256" key="6">
    <source>
        <dbReference type="ARBA" id="ARBA00023002"/>
    </source>
</evidence>
<comment type="similarity">
    <text evidence="2 11">Belongs to the ribonucleoside diphosphate reductase class-2 family.</text>
</comment>
<dbReference type="EMBL" id="MVBK01000044">
    <property type="protein sequence ID" value="OOG24737.1"/>
    <property type="molecule type" value="Genomic_DNA"/>
</dbReference>
<dbReference type="Pfam" id="PF00317">
    <property type="entry name" value="Ribonuc_red_lgN"/>
    <property type="match status" value="1"/>
</dbReference>
<dbReference type="EC" id="1.17.4.1" evidence="11"/>
<comment type="cofactor">
    <cofactor evidence="1 11">
        <name>adenosylcob(III)alamin</name>
        <dbReference type="ChEBI" id="CHEBI:18408"/>
    </cofactor>
</comment>
<name>A0A1V3NHZ8_9GAMM</name>
<dbReference type="Proteomes" id="UP000189462">
    <property type="component" value="Unassembled WGS sequence"/>
</dbReference>
<evidence type="ECO:0000256" key="1">
    <source>
        <dbReference type="ARBA" id="ARBA00001922"/>
    </source>
</evidence>
<comment type="catalytic activity">
    <reaction evidence="10 11">
        <text>a 2'-deoxyribonucleoside 5'-diphosphate + [thioredoxin]-disulfide + H2O = a ribonucleoside 5'-diphosphate + [thioredoxin]-dithiol</text>
        <dbReference type="Rhea" id="RHEA:23252"/>
        <dbReference type="Rhea" id="RHEA-COMP:10698"/>
        <dbReference type="Rhea" id="RHEA-COMP:10700"/>
        <dbReference type="ChEBI" id="CHEBI:15377"/>
        <dbReference type="ChEBI" id="CHEBI:29950"/>
        <dbReference type="ChEBI" id="CHEBI:50058"/>
        <dbReference type="ChEBI" id="CHEBI:57930"/>
        <dbReference type="ChEBI" id="CHEBI:73316"/>
        <dbReference type="EC" id="1.17.4.1"/>
    </reaction>
</comment>
<dbReference type="Pfam" id="PF02867">
    <property type="entry name" value="Ribonuc_red_lgC"/>
    <property type="match status" value="1"/>
</dbReference>
<evidence type="ECO:0000256" key="7">
    <source>
        <dbReference type="ARBA" id="ARBA00023116"/>
    </source>
</evidence>
<dbReference type="GO" id="GO:0071897">
    <property type="term" value="P:DNA biosynthetic process"/>
    <property type="evidence" value="ECO:0007669"/>
    <property type="project" value="UniProtKB-KW"/>
</dbReference>
<dbReference type="STRING" id="108003.B1C78_07875"/>
<feature type="domain" description="Ribonucleotide reductase large subunit C-terminal" evidence="13">
    <location>
        <begin position="101"/>
        <end position="640"/>
    </location>
</feature>
<keyword evidence="3 11" id="KW-0846">Cobalamin</keyword>
<evidence type="ECO:0000259" key="13">
    <source>
        <dbReference type="Pfam" id="PF02867"/>
    </source>
</evidence>
<dbReference type="GO" id="GO:0031419">
    <property type="term" value="F:cobalamin binding"/>
    <property type="evidence" value="ECO:0007669"/>
    <property type="project" value="UniProtKB-KW"/>
</dbReference>
<evidence type="ECO:0000256" key="10">
    <source>
        <dbReference type="ARBA" id="ARBA00047754"/>
    </source>
</evidence>
<keyword evidence="6 11" id="KW-0560">Oxidoreductase</keyword>
<dbReference type="AlphaFoldDB" id="A0A1V3NHZ8"/>
<dbReference type="OrthoDB" id="9762933at2"/>
<evidence type="ECO:0000256" key="9">
    <source>
        <dbReference type="ARBA" id="ARBA00023285"/>
    </source>
</evidence>
<proteinExistence type="inferred from homology"/>
<organism evidence="14 15">
    <name type="scientific">Thioalkalivibrio denitrificans</name>
    <dbReference type="NCBI Taxonomy" id="108003"/>
    <lineage>
        <taxon>Bacteria</taxon>
        <taxon>Pseudomonadati</taxon>
        <taxon>Pseudomonadota</taxon>
        <taxon>Gammaproteobacteria</taxon>
        <taxon>Chromatiales</taxon>
        <taxon>Ectothiorhodospiraceae</taxon>
        <taxon>Thioalkalivibrio</taxon>
    </lineage>
</organism>
<keyword evidence="4 11" id="KW-0237">DNA synthesis</keyword>
<dbReference type="InterPro" id="IPR013344">
    <property type="entry name" value="RNR_NrdJ/NrdZ"/>
</dbReference>
<feature type="domain" description="Ribonucleotide reductase large subunit N-terminal" evidence="12">
    <location>
        <begin position="17"/>
        <end position="90"/>
    </location>
</feature>
<evidence type="ECO:0000313" key="15">
    <source>
        <dbReference type="Proteomes" id="UP000189462"/>
    </source>
</evidence>
<dbReference type="NCBIfam" id="TIGR02504">
    <property type="entry name" value="NrdJ_Z"/>
    <property type="match status" value="1"/>
</dbReference>
<gene>
    <name evidence="14" type="ORF">B1C78_07875</name>
</gene>
<dbReference type="PANTHER" id="PTHR43371:SF1">
    <property type="entry name" value="RIBONUCLEOSIDE-DIPHOSPHATE REDUCTASE"/>
    <property type="match status" value="1"/>
</dbReference>
<dbReference type="RefSeq" id="WP_077278606.1">
    <property type="nucleotide sequence ID" value="NZ_MVBK01000044.1"/>
</dbReference>
<dbReference type="CDD" id="cd02888">
    <property type="entry name" value="RNR_II_dimer"/>
    <property type="match status" value="1"/>
</dbReference>
<dbReference type="InterPro" id="IPR050862">
    <property type="entry name" value="RdRp_reductase_class-2"/>
</dbReference>
<evidence type="ECO:0000256" key="8">
    <source>
        <dbReference type="ARBA" id="ARBA00023157"/>
    </source>
</evidence>
<evidence type="ECO:0000256" key="11">
    <source>
        <dbReference type="RuleBase" id="RU364064"/>
    </source>
</evidence>
<keyword evidence="15" id="KW-1185">Reference proteome</keyword>
<dbReference type="GO" id="GO:0005524">
    <property type="term" value="F:ATP binding"/>
    <property type="evidence" value="ECO:0007669"/>
    <property type="project" value="InterPro"/>
</dbReference>
<keyword evidence="5 11" id="KW-0547">Nucleotide-binding</keyword>
<evidence type="ECO:0000256" key="4">
    <source>
        <dbReference type="ARBA" id="ARBA00022634"/>
    </source>
</evidence>
<accession>A0A1V3NHZ8</accession>
<evidence type="ECO:0000256" key="2">
    <source>
        <dbReference type="ARBA" id="ARBA00007405"/>
    </source>
</evidence>
<keyword evidence="9 11" id="KW-0170">Cobalt</keyword>
<dbReference type="PANTHER" id="PTHR43371">
    <property type="entry name" value="VITAMIN B12-DEPENDENT RIBONUCLEOTIDE REDUCTASE"/>
    <property type="match status" value="1"/>
</dbReference>
<comment type="caution">
    <text evidence="14">The sequence shown here is derived from an EMBL/GenBank/DDBJ whole genome shotgun (WGS) entry which is preliminary data.</text>
</comment>
<sequence length="748" mass="82163">MAGAGKSGSGVAVPLQPAARDVWDRKYRLRDALGRALEDSPEETLARVAGALADVESTPALRRHWHERFLWALHHGALPAGRILANAGARGHKRGTSTINCTVSGTIHDTLDDILGKLREAGLTLQSGAGIGYEFSTLRPKGAWVAGAGARSSGPLSFMDVYDQMCRTIASAGDRRGAQMATFHIGHPDVVEFIEAKREPGRLRQFNLSLLVPDAFMAALEAGRDWPLAFPLTPAERERTGTDIRDPQTVIWREWPIREGYVTDEAGRVACRVHEWIPARDLWDRVMRATYDHAEPGVIFIDRVNAENNNGFFETIRASNPCGEEMLPPYGACLLGSLDLTRFVRAPFTDRAAFDWDSYREVVAVFTRMLDNVVEIHGLPLEEQGRALERTRRHGMGFLGLGSALVLMGIRYDSDEAVRFTDRAARELALIGWRTGLELTREKGPAPVMNETFTVTDALLSARPEMAEDGIRVGDRLPGRVLHARYSPYMRRIAAEDPDLVEALAGEGARFTHHSAIAPTGTIALSFGNNVSNGIEPSFAHSYLRNILGKDGATRDAVEVTAFEVLAWETRAPGEPLPDTFVTAGDIAPRAHLAIQAAAQPWIDSAISKTINVPTDCAFDDFRDLYREAHALGLKGCTTYRLNPAAFQGVLLRPEDLAHSRYRFTLRDGRCLSLAGDRPVRYGEHHYLAANLYGQLRERGIRETTGDLPELSPECIDPPGDPVEINVPVVEVACETPHGVSPVCPVCE</sequence>
<evidence type="ECO:0000256" key="3">
    <source>
        <dbReference type="ARBA" id="ARBA00022628"/>
    </source>
</evidence>
<keyword evidence="7" id="KW-0215">Deoxyribonucleotide synthesis</keyword>
<keyword evidence="8" id="KW-1015">Disulfide bond</keyword>
<evidence type="ECO:0000259" key="12">
    <source>
        <dbReference type="Pfam" id="PF00317"/>
    </source>
</evidence>
<dbReference type="PRINTS" id="PR01183">
    <property type="entry name" value="RIBORDTASEM1"/>
</dbReference>
<dbReference type="GO" id="GO:0009263">
    <property type="term" value="P:deoxyribonucleotide biosynthetic process"/>
    <property type="evidence" value="ECO:0007669"/>
    <property type="project" value="UniProtKB-KW"/>
</dbReference>
<dbReference type="InterPro" id="IPR000788">
    <property type="entry name" value="RNR_lg_C"/>
</dbReference>
<dbReference type="Gene3D" id="3.20.70.20">
    <property type="match status" value="1"/>
</dbReference>
<evidence type="ECO:0000256" key="5">
    <source>
        <dbReference type="ARBA" id="ARBA00022741"/>
    </source>
</evidence>
<dbReference type="InterPro" id="IPR013509">
    <property type="entry name" value="RNR_lsu_N"/>
</dbReference>
<dbReference type="SUPFAM" id="SSF51998">
    <property type="entry name" value="PFL-like glycyl radical enzymes"/>
    <property type="match status" value="1"/>
</dbReference>
<dbReference type="GO" id="GO:0004748">
    <property type="term" value="F:ribonucleoside-diphosphate reductase activity, thioredoxin disulfide as acceptor"/>
    <property type="evidence" value="ECO:0007669"/>
    <property type="project" value="UniProtKB-EC"/>
</dbReference>
<protein>
    <recommendedName>
        <fullName evidence="11">Vitamin B12-dependent ribonucleotide reductase</fullName>
        <ecNumber evidence="11">1.17.4.1</ecNumber>
    </recommendedName>
</protein>
<comment type="function">
    <text evidence="11">Catalyzes the reduction of ribonucleotides to deoxyribonucleotides. May function to provide a pool of deoxyribonucleotide precursors for DNA repair during oxygen limitation and/or for immediate growth after restoration of oxygen.</text>
</comment>
<reference evidence="14 15" key="1">
    <citation type="submission" date="2017-02" db="EMBL/GenBank/DDBJ databases">
        <title>Genomic diversity within the haloalkaliphilic genus Thioalkalivibrio.</title>
        <authorList>
            <person name="Ahn A.-C."/>
            <person name="Meier-Kolthoff J."/>
            <person name="Overmars L."/>
            <person name="Richter M."/>
            <person name="Woyke T."/>
            <person name="Sorokin D.Y."/>
            <person name="Muyzer G."/>
        </authorList>
    </citation>
    <scope>NUCLEOTIDE SEQUENCE [LARGE SCALE GENOMIC DNA]</scope>
    <source>
        <strain evidence="14 15">ALJD</strain>
    </source>
</reference>